<evidence type="ECO:0000313" key="1">
    <source>
        <dbReference type="EMBL" id="MDA7086422.1"/>
    </source>
</evidence>
<comment type="caution">
    <text evidence="1">The sequence shown here is derived from an EMBL/GenBank/DDBJ whole genome shotgun (WGS) entry which is preliminary data.</text>
</comment>
<dbReference type="EMBL" id="JAQJZJ010000003">
    <property type="protein sequence ID" value="MDA7086422.1"/>
    <property type="molecule type" value="Genomic_DNA"/>
</dbReference>
<evidence type="ECO:0000313" key="2">
    <source>
        <dbReference type="Proteomes" id="UP001212042"/>
    </source>
</evidence>
<reference evidence="1 2" key="1">
    <citation type="submission" date="2023-01" db="EMBL/GenBank/DDBJ databases">
        <title>Pseudomonas SA3-5T sp. nov., isolated from tidal flat sediment.</title>
        <authorList>
            <person name="Kim H.S."/>
            <person name="Kim J.-S."/>
            <person name="Suh M.K."/>
            <person name="Eom M.K."/>
            <person name="Lee J.-S."/>
        </authorList>
    </citation>
    <scope>NUCLEOTIDE SEQUENCE [LARGE SCALE GENOMIC DNA]</scope>
    <source>
        <strain evidence="1 2">SA3-5</strain>
    </source>
</reference>
<protein>
    <submittedName>
        <fullName evidence="1">Uncharacterized protein</fullName>
    </submittedName>
</protein>
<gene>
    <name evidence="1" type="ORF">PH586_08530</name>
</gene>
<sequence length="179" mass="19967">MTIESLISACSAIAALISALFAIRSTRIAKRALLIAEDEYKSKKEGLNIYLIEGVNYLDANEGYIFAFNTSVTNQATLANTIKRIELIITFIREDETIGNSIIQHDSSLYESIVGHHVSPFKLPMEIQGKSAQAGWFLFSLSKAMKKFGRIDKYTLRVTDTQGNASEATSYLIKEYRNA</sequence>
<dbReference type="Proteomes" id="UP001212042">
    <property type="component" value="Unassembled WGS sequence"/>
</dbReference>
<proteinExistence type="predicted"/>
<keyword evidence="2" id="KW-1185">Reference proteome</keyword>
<dbReference type="RefSeq" id="WP_271347331.1">
    <property type="nucleotide sequence ID" value="NZ_JAQJZJ010000003.1"/>
</dbReference>
<organism evidence="1 2">
    <name type="scientific">Pseudomonas aestuarii</name>
    <dbReference type="NCBI Taxonomy" id="3018340"/>
    <lineage>
        <taxon>Bacteria</taxon>
        <taxon>Pseudomonadati</taxon>
        <taxon>Pseudomonadota</taxon>
        <taxon>Gammaproteobacteria</taxon>
        <taxon>Pseudomonadales</taxon>
        <taxon>Pseudomonadaceae</taxon>
        <taxon>Pseudomonas</taxon>
    </lineage>
</organism>
<accession>A0ABT4XE08</accession>
<name>A0ABT4XE08_9PSED</name>